<dbReference type="EMBL" id="FNFF01000001">
    <property type="protein sequence ID" value="SDJ45468.1"/>
    <property type="molecule type" value="Genomic_DNA"/>
</dbReference>
<accession>A0A1G8TV90</accession>
<organism evidence="1 2">
    <name type="scientific">Streptomyces indicus</name>
    <dbReference type="NCBI Taxonomy" id="417292"/>
    <lineage>
        <taxon>Bacteria</taxon>
        <taxon>Bacillati</taxon>
        <taxon>Actinomycetota</taxon>
        <taxon>Actinomycetes</taxon>
        <taxon>Kitasatosporales</taxon>
        <taxon>Streptomycetaceae</taxon>
        <taxon>Streptomyces</taxon>
    </lineage>
</organism>
<evidence type="ECO:0008006" key="3">
    <source>
        <dbReference type="Google" id="ProtNLM"/>
    </source>
</evidence>
<name>A0A1G8TV90_9ACTN</name>
<evidence type="ECO:0000313" key="2">
    <source>
        <dbReference type="Proteomes" id="UP000199155"/>
    </source>
</evidence>
<reference evidence="1 2" key="1">
    <citation type="submission" date="2016-10" db="EMBL/GenBank/DDBJ databases">
        <authorList>
            <person name="de Groot N.N."/>
        </authorList>
    </citation>
    <scope>NUCLEOTIDE SEQUENCE [LARGE SCALE GENOMIC DNA]</scope>
    <source>
        <strain evidence="1 2">CGMCC 4.5727</strain>
    </source>
</reference>
<gene>
    <name evidence="1" type="ORF">SAMN05421806_101477</name>
</gene>
<sequence length="63" mass="7475">MPPQFMDVKQTAEYLNMSVQWVYKEAPRLGLTPYKFGSGRNAKLQFKLSEVQGWVRQQRVPEW</sequence>
<evidence type="ECO:0000313" key="1">
    <source>
        <dbReference type="EMBL" id="SDJ45468.1"/>
    </source>
</evidence>
<protein>
    <recommendedName>
        <fullName evidence="3">Helix-turn-helix domain-containing protein</fullName>
    </recommendedName>
</protein>
<proteinExistence type="predicted"/>
<dbReference type="AlphaFoldDB" id="A0A1G8TV90"/>
<keyword evidence="2" id="KW-1185">Reference proteome</keyword>
<dbReference type="Proteomes" id="UP000199155">
    <property type="component" value="Unassembled WGS sequence"/>
</dbReference>